<sequence>MLYGGSAVGIFLVGVFAYVAYLFHKAAVTADSIYEEVKRTEPPKREDKVDLGQLKPISLLLLGVDERPESGDPGRSDAILYVTLNPQERSMYILSIQRDIRVPLKGVGKRSGTLDKINHAYAYGGPTGSVETVENFLGLPVDYYIAINFQGFADLVDLIGGITVDNPVEWTDPGYYKPGYVYRKGPIQLENGEMALGYIRMRYWDPEGDIGRNARERQVLQAILQKASRPEMILKLDEFLNVAGKNMKTNLTYEEMQRLIRDYRSSMDNVHELAFDLEPLWLNNVSYQKVKPESYERVTATLREHLGILASAQAEGKSQTKSSTGNTP</sequence>
<evidence type="ECO:0000259" key="3">
    <source>
        <dbReference type="Pfam" id="PF03816"/>
    </source>
</evidence>
<dbReference type="PANTHER" id="PTHR33392">
    <property type="entry name" value="POLYISOPRENYL-TEICHOIC ACID--PEPTIDOGLYCAN TEICHOIC ACID TRANSFERASE TAGU"/>
    <property type="match status" value="1"/>
</dbReference>
<feature type="domain" description="Cell envelope-related transcriptional attenuator" evidence="3">
    <location>
        <begin position="75"/>
        <end position="228"/>
    </location>
</feature>
<evidence type="ECO:0000256" key="2">
    <source>
        <dbReference type="SAM" id="Phobius"/>
    </source>
</evidence>
<accession>A0A2T5G5G1</accession>
<comment type="similarity">
    <text evidence="1">Belongs to the LytR/CpsA/Psr (LCP) family.</text>
</comment>
<evidence type="ECO:0000313" key="4">
    <source>
        <dbReference type="EMBL" id="PTQ51403.1"/>
    </source>
</evidence>
<keyword evidence="2" id="KW-0472">Membrane</keyword>
<dbReference type="Gene3D" id="3.40.630.190">
    <property type="entry name" value="LCP protein"/>
    <property type="match status" value="1"/>
</dbReference>
<dbReference type="AlphaFoldDB" id="A0A2T5G5G1"/>
<dbReference type="NCBIfam" id="TIGR00350">
    <property type="entry name" value="lytR_cpsA_psr"/>
    <property type="match status" value="1"/>
</dbReference>
<proteinExistence type="inferred from homology"/>
<gene>
    <name evidence="4" type="ORF">BLITH_1480</name>
</gene>
<protein>
    <recommendedName>
        <fullName evidence="3">Cell envelope-related transcriptional attenuator domain-containing protein</fullName>
    </recommendedName>
</protein>
<keyword evidence="2" id="KW-1133">Transmembrane helix</keyword>
<dbReference type="InterPro" id="IPR004474">
    <property type="entry name" value="LytR_CpsA_psr"/>
</dbReference>
<reference evidence="4 5" key="1">
    <citation type="submission" date="2017-08" db="EMBL/GenBank/DDBJ databases">
        <title>Burning lignite coal seam in the remote Altai Mountains harbors a hydrogen-driven thermophilic microbial community.</title>
        <authorList>
            <person name="Kadnikov V.V."/>
            <person name="Mardanov A.V."/>
            <person name="Ivasenko D."/>
            <person name="Beletsky A.V."/>
            <person name="Karnachuk O.V."/>
            <person name="Ravin N.V."/>
        </authorList>
    </citation>
    <scope>NUCLEOTIDE SEQUENCE [LARGE SCALE GENOMIC DNA]</scope>
    <source>
        <strain evidence="4">AL31</strain>
    </source>
</reference>
<evidence type="ECO:0000256" key="1">
    <source>
        <dbReference type="ARBA" id="ARBA00006068"/>
    </source>
</evidence>
<evidence type="ECO:0000313" key="5">
    <source>
        <dbReference type="Proteomes" id="UP000244016"/>
    </source>
</evidence>
<dbReference type="Pfam" id="PF03816">
    <property type="entry name" value="LytR_cpsA_psr"/>
    <property type="match status" value="1"/>
</dbReference>
<name>A0A2T5G5G1_9BACL</name>
<dbReference type="EMBL" id="PEBW01000005">
    <property type="protein sequence ID" value="PTQ51403.1"/>
    <property type="molecule type" value="Genomic_DNA"/>
</dbReference>
<dbReference type="PANTHER" id="PTHR33392:SF6">
    <property type="entry name" value="POLYISOPRENYL-TEICHOIC ACID--PEPTIDOGLYCAN TEICHOIC ACID TRANSFERASE TAGU"/>
    <property type="match status" value="1"/>
</dbReference>
<keyword evidence="2" id="KW-0812">Transmembrane</keyword>
<organism evidence="4 5">
    <name type="scientific">Brockia lithotrophica</name>
    <dbReference type="NCBI Taxonomy" id="933949"/>
    <lineage>
        <taxon>Bacteria</taxon>
        <taxon>Bacillati</taxon>
        <taxon>Bacillota</taxon>
        <taxon>Bacilli</taxon>
        <taxon>Bacillales</taxon>
        <taxon>Bacillales Family X. Incertae Sedis</taxon>
        <taxon>Brockia</taxon>
    </lineage>
</organism>
<comment type="caution">
    <text evidence="4">The sequence shown here is derived from an EMBL/GenBank/DDBJ whole genome shotgun (WGS) entry which is preliminary data.</text>
</comment>
<dbReference type="Proteomes" id="UP000244016">
    <property type="component" value="Unassembled WGS sequence"/>
</dbReference>
<dbReference type="InterPro" id="IPR050922">
    <property type="entry name" value="LytR/CpsA/Psr_CW_biosynth"/>
</dbReference>
<feature type="transmembrane region" description="Helical" evidence="2">
    <location>
        <begin position="6"/>
        <end position="23"/>
    </location>
</feature>